<dbReference type="InterPro" id="IPR015943">
    <property type="entry name" value="WD40/YVTN_repeat-like_dom_sf"/>
</dbReference>
<feature type="region of interest" description="Disordered" evidence="1">
    <location>
        <begin position="866"/>
        <end position="912"/>
    </location>
</feature>
<dbReference type="GeneID" id="20528732"/>
<dbReference type="InterPro" id="IPR036047">
    <property type="entry name" value="F-box-like_dom_sf"/>
</dbReference>
<dbReference type="AlphaFoldDB" id="A0A058Z5Q7"/>
<dbReference type="SMART" id="SM00256">
    <property type="entry name" value="FBOX"/>
    <property type="match status" value="1"/>
</dbReference>
<feature type="region of interest" description="Disordered" evidence="1">
    <location>
        <begin position="295"/>
        <end position="382"/>
    </location>
</feature>
<organism evidence="3">
    <name type="scientific">Fonticula alba</name>
    <name type="common">Slime mold</name>
    <dbReference type="NCBI Taxonomy" id="691883"/>
    <lineage>
        <taxon>Eukaryota</taxon>
        <taxon>Rotosphaerida</taxon>
        <taxon>Fonticulaceae</taxon>
        <taxon>Fonticula</taxon>
    </lineage>
</organism>
<reference evidence="3" key="1">
    <citation type="submission" date="2013-04" db="EMBL/GenBank/DDBJ databases">
        <title>The Genome Sequence of Fonticula alba ATCC 38817.</title>
        <authorList>
            <consortium name="The Broad Institute Genomics Platform"/>
            <person name="Russ C."/>
            <person name="Cuomo C."/>
            <person name="Burger G."/>
            <person name="Gray M.W."/>
            <person name="Holland P.W.H."/>
            <person name="King N."/>
            <person name="Lang F.B.F."/>
            <person name="Roger A.J."/>
            <person name="Ruiz-Trillo I."/>
            <person name="Brown M."/>
            <person name="Walker B."/>
            <person name="Young S."/>
            <person name="Zeng Q."/>
            <person name="Gargeya S."/>
            <person name="Fitzgerald M."/>
            <person name="Haas B."/>
            <person name="Abouelleil A."/>
            <person name="Allen A.W."/>
            <person name="Alvarado L."/>
            <person name="Arachchi H.M."/>
            <person name="Berlin A.M."/>
            <person name="Chapman S.B."/>
            <person name="Gainer-Dewar J."/>
            <person name="Goldberg J."/>
            <person name="Griggs A."/>
            <person name="Gujja S."/>
            <person name="Hansen M."/>
            <person name="Howarth C."/>
            <person name="Imamovic A."/>
            <person name="Ireland A."/>
            <person name="Larimer J."/>
            <person name="McCowan C."/>
            <person name="Murphy C."/>
            <person name="Pearson M."/>
            <person name="Poon T.W."/>
            <person name="Priest M."/>
            <person name="Roberts A."/>
            <person name="Saif S."/>
            <person name="Shea T."/>
            <person name="Sisk P."/>
            <person name="Sykes S."/>
            <person name="Wortman J."/>
            <person name="Nusbaum C."/>
            <person name="Birren B."/>
        </authorList>
    </citation>
    <scope>NUCLEOTIDE SEQUENCE [LARGE SCALE GENOMIC DNA]</scope>
    <source>
        <strain evidence="3">ATCC 38817</strain>
    </source>
</reference>
<dbReference type="PROSITE" id="PS50181">
    <property type="entry name" value="FBOX"/>
    <property type="match status" value="1"/>
</dbReference>
<dbReference type="Gene3D" id="2.130.10.10">
    <property type="entry name" value="YVTN repeat-like/Quinoprotein amine dehydrogenase"/>
    <property type="match status" value="1"/>
</dbReference>
<evidence type="ECO:0000313" key="4">
    <source>
        <dbReference type="Proteomes" id="UP000030693"/>
    </source>
</evidence>
<dbReference type="EMBL" id="KB932206">
    <property type="protein sequence ID" value="KCV69585.1"/>
    <property type="molecule type" value="Genomic_DNA"/>
</dbReference>
<dbReference type="SUPFAM" id="SSF81383">
    <property type="entry name" value="F-box domain"/>
    <property type="match status" value="1"/>
</dbReference>
<protein>
    <recommendedName>
        <fullName evidence="2">F-box domain-containing protein</fullName>
    </recommendedName>
</protein>
<sequence>MTPAPSPLRQPCTDPAVVLPADLFRRVLLHLPVADLLACAGVSERWRVACQDDPVLWRAHCARQGWLAPELDQCDVNIWRNDLSAPRDRPPRPFNLWRFVYMEHCHRSLAFRFGLAQANYFLVRQAGQRAALRGLLAGQAATALLPTPESDASSCLAPGPLSVPPETHREDSPDTRPDPVDLFDLDVDAGWILVAAKDSRAILVSRMDLGDPTPGLDPEEGVLLSQITLPDSPILRHLAKSAGGTIDATAVATCQREAKASPGRVVPPTPEGISPAGSDAAAGVAPAAATAPLASATPASQAEGPSNVPPGIRRLLSWFDTGPPASPAAPPGPGPTGPNSTDDLGMSPVAAGGPPIDEAQPQAPGDVPPAPPLPALEEGMPRPESVRPALAFFRQLGDKLSLILSPQAARAGRDQSPPPPPPPPAAAPTPAGQVLALPLRRAPARGGSIPTRGPCLAVRLVSLDRGASASAPANEPAAGRSIALTGDSHGWLSVTYTWLLPAASSAHPGPAAAPGRDLFPALALGGSPAHVALPAHEGPLVTIGSWTRPETAGLDTARSGGVDVLIATGGFDTMVHIWTVSAAGRTSTPELRQLCTLAGHASDIYCSVFLRFPATLELFAPEYVSQQQGLVPGERSIPAAIRAAYSHGGLPLVMTCSFDRSVRLWRLHPEEETAPTELAVWLFASPVVTLCEVPGVSVSAFSLVACSLSCGKVVFVNPADPSARLADSPLLEITLPEGVWAKSIATTPLTEHSLLLVDEIRPGAETEPCTPNGGEDEASAAAAAGREADARLLFLGGSDGRVYTYELRSLLSARVAGANSPGRLAVSLADPSRQPAPQVAYSWESHGHVVTGLKHLASPLLAATRRRAPGSGMDAKRPAAGPNTPRSSPEADARRRRRRRCGPAENGTLPGTAALAAIPAPAQSVPAGWPTDQSPGWPAATAANTNTTTTAAAAAAASVAARSAPASVATPTPIGHLLPDACMAQLADLGLGAGPDGDTFLVSAGRDGRVISYTADLEPALRRRILLDFGYPDVVPGGGGPDPAAGRPAALRV</sequence>
<evidence type="ECO:0000259" key="2">
    <source>
        <dbReference type="PROSITE" id="PS50181"/>
    </source>
</evidence>
<keyword evidence="4" id="KW-1185">Reference proteome</keyword>
<proteinExistence type="predicted"/>
<dbReference type="Pfam" id="PF12937">
    <property type="entry name" value="F-box-like"/>
    <property type="match status" value="1"/>
</dbReference>
<gene>
    <name evidence="3" type="ORF">H696_04007</name>
</gene>
<dbReference type="SUPFAM" id="SSF50978">
    <property type="entry name" value="WD40 repeat-like"/>
    <property type="match status" value="1"/>
</dbReference>
<feature type="domain" description="F-box" evidence="2">
    <location>
        <begin position="13"/>
        <end position="60"/>
    </location>
</feature>
<dbReference type="OrthoDB" id="6419443at2759"/>
<dbReference type="Gene3D" id="1.20.1280.50">
    <property type="match status" value="1"/>
</dbReference>
<feature type="region of interest" description="Disordered" evidence="1">
    <location>
        <begin position="257"/>
        <end position="281"/>
    </location>
</feature>
<evidence type="ECO:0000313" key="3">
    <source>
        <dbReference type="EMBL" id="KCV69585.1"/>
    </source>
</evidence>
<feature type="compositionally biased region" description="Pro residues" evidence="1">
    <location>
        <begin position="416"/>
        <end position="427"/>
    </location>
</feature>
<feature type="compositionally biased region" description="Pro residues" evidence="1">
    <location>
        <begin position="324"/>
        <end position="336"/>
    </location>
</feature>
<accession>A0A058Z5Q7</accession>
<dbReference type="RefSeq" id="XP_009496150.1">
    <property type="nucleotide sequence ID" value="XM_009497875.1"/>
</dbReference>
<evidence type="ECO:0000256" key="1">
    <source>
        <dbReference type="SAM" id="MobiDB-lite"/>
    </source>
</evidence>
<feature type="region of interest" description="Disordered" evidence="1">
    <location>
        <begin position="148"/>
        <end position="178"/>
    </location>
</feature>
<dbReference type="Proteomes" id="UP000030693">
    <property type="component" value="Unassembled WGS sequence"/>
</dbReference>
<dbReference type="InterPro" id="IPR001810">
    <property type="entry name" value="F-box_dom"/>
</dbReference>
<feature type="compositionally biased region" description="Basic and acidic residues" evidence="1">
    <location>
        <begin position="166"/>
        <end position="178"/>
    </location>
</feature>
<dbReference type="InterPro" id="IPR036322">
    <property type="entry name" value="WD40_repeat_dom_sf"/>
</dbReference>
<feature type="region of interest" description="Disordered" evidence="1">
    <location>
        <begin position="407"/>
        <end position="430"/>
    </location>
</feature>
<name>A0A058Z5Q7_FONAL</name>